<dbReference type="InterPro" id="IPR011059">
    <property type="entry name" value="Metal-dep_hydrolase_composite"/>
</dbReference>
<organism evidence="2 3">
    <name type="scientific">Kribbella hippodromi</name>
    <dbReference type="NCBI Taxonomy" id="434347"/>
    <lineage>
        <taxon>Bacteria</taxon>
        <taxon>Bacillati</taxon>
        <taxon>Actinomycetota</taxon>
        <taxon>Actinomycetes</taxon>
        <taxon>Propionibacteriales</taxon>
        <taxon>Kribbellaceae</taxon>
        <taxon>Kribbella</taxon>
    </lineage>
</organism>
<accession>A0ABP4PN70</accession>
<dbReference type="SUPFAM" id="SSF51338">
    <property type="entry name" value="Composite domain of metallo-dependent hydrolases"/>
    <property type="match status" value="1"/>
</dbReference>
<dbReference type="InterPro" id="IPR032466">
    <property type="entry name" value="Metal_Hydrolase"/>
</dbReference>
<dbReference type="Pfam" id="PF01979">
    <property type="entry name" value="Amidohydro_1"/>
    <property type="match status" value="1"/>
</dbReference>
<evidence type="ECO:0000313" key="2">
    <source>
        <dbReference type="EMBL" id="GAA1580377.1"/>
    </source>
</evidence>
<dbReference type="InterPro" id="IPR051781">
    <property type="entry name" value="Metallo-dep_Hydrolase"/>
</dbReference>
<reference evidence="3" key="1">
    <citation type="journal article" date="2019" name="Int. J. Syst. Evol. Microbiol.">
        <title>The Global Catalogue of Microorganisms (GCM) 10K type strain sequencing project: providing services to taxonomists for standard genome sequencing and annotation.</title>
        <authorList>
            <consortium name="The Broad Institute Genomics Platform"/>
            <consortium name="The Broad Institute Genome Sequencing Center for Infectious Disease"/>
            <person name="Wu L."/>
            <person name="Ma J."/>
        </authorList>
    </citation>
    <scope>NUCLEOTIDE SEQUENCE [LARGE SCALE GENOMIC DNA]</scope>
    <source>
        <strain evidence="3">JCM 15572</strain>
    </source>
</reference>
<dbReference type="Gene3D" id="3.20.20.140">
    <property type="entry name" value="Metal-dependent hydrolases"/>
    <property type="match status" value="1"/>
</dbReference>
<proteinExistence type="predicted"/>
<dbReference type="EMBL" id="BAAAPH010000013">
    <property type="protein sequence ID" value="GAA1580377.1"/>
    <property type="molecule type" value="Genomic_DNA"/>
</dbReference>
<dbReference type="InterPro" id="IPR006680">
    <property type="entry name" value="Amidohydro-rel"/>
</dbReference>
<dbReference type="PANTHER" id="PTHR43135:SF3">
    <property type="entry name" value="ALPHA-D-RIBOSE 1-METHYLPHOSPHONATE 5-TRIPHOSPHATE DIPHOSPHATASE"/>
    <property type="match status" value="1"/>
</dbReference>
<keyword evidence="3" id="KW-1185">Reference proteome</keyword>
<name>A0ABP4PN70_9ACTN</name>
<sequence length="569" mass="60438">MTQRPYRDTGQLGHLTDRTLHCTSVNELEYDVTSPPSVRGMSFTILHTQLVDRGAVLPEDCLRVADGRIAAVGGPDVVQPGDTVIDGSGTTLLPGLIDSHVHLIPGCTQLAATFGVTTQFDQFSMPEVSAQETPRSSFFTSSIGATVPGGHPTIAFPPIPYATSPADAKQFVADRIAEGADHLKLIYDDGSGAGMNLPTLDEPTLRALIDAAHASGLTVVAHVSTAASAVEVVQCGADVLAHAPSDLMSPQEIEAVASSGAAVIATLDIVDGYTGPSGRLPLQDEPELMQRMPARWRRVLDQQSRRWMPPQPPDGAAARANTLALLRAGVPVLAGTDAPNPGMLFGASLHRELGHLVRAGLTPAEALVAATSAPADAFKLTDRGRLAVGTRADLLMVDGDPLLDISATQRVRRTWVGGEVVVPEQYAGSATELAGVQFLHQTTARIATALKELWPGLPEPTDVVREDGEVLGRVVPMAGGWLPTTVFGAALGPVAERDAAVQTVETEGLASLSELWWARTDGPEWQEAQLVEAQPDRVRLRWNDPLLDQPPSGRWYALTDVDLERTRPN</sequence>
<evidence type="ECO:0000313" key="3">
    <source>
        <dbReference type="Proteomes" id="UP001501705"/>
    </source>
</evidence>
<dbReference type="Gene3D" id="2.30.40.10">
    <property type="entry name" value="Urease, subunit C, domain 1"/>
    <property type="match status" value="1"/>
</dbReference>
<dbReference type="PANTHER" id="PTHR43135">
    <property type="entry name" value="ALPHA-D-RIBOSE 1-METHYLPHOSPHONATE 5-TRIPHOSPHATE DIPHOSPHATASE"/>
    <property type="match status" value="1"/>
</dbReference>
<gene>
    <name evidence="2" type="ORF">GCM10009804_41160</name>
</gene>
<comment type="caution">
    <text evidence="2">The sequence shown here is derived from an EMBL/GenBank/DDBJ whole genome shotgun (WGS) entry which is preliminary data.</text>
</comment>
<dbReference type="Proteomes" id="UP001501705">
    <property type="component" value="Unassembled WGS sequence"/>
</dbReference>
<feature type="domain" description="Amidohydrolase-related" evidence="1">
    <location>
        <begin position="91"/>
        <end position="421"/>
    </location>
</feature>
<dbReference type="SUPFAM" id="SSF51556">
    <property type="entry name" value="Metallo-dependent hydrolases"/>
    <property type="match status" value="1"/>
</dbReference>
<evidence type="ECO:0000259" key="1">
    <source>
        <dbReference type="Pfam" id="PF01979"/>
    </source>
</evidence>
<protein>
    <recommendedName>
        <fullName evidence="1">Amidohydrolase-related domain-containing protein</fullName>
    </recommendedName>
</protein>